<dbReference type="EMBL" id="JOMQ01000025">
    <property type="protein sequence ID" value="OUJ02618.1"/>
    <property type="molecule type" value="Genomic_DNA"/>
</dbReference>
<sequence length="69" mass="7673">MQPLRIIEIIDVGCDSVLDVLTRHPCLLPQEFSFQGLEEAFRDGILPAVPLSAHGYEKAISRKELPVSL</sequence>
<dbReference type="Proteomes" id="UP000196086">
    <property type="component" value="Unassembled WGS sequence"/>
</dbReference>
<accession>A0A1Z5YV57</accession>
<gene>
    <name evidence="1" type="ORF">HK14_05390</name>
</gene>
<evidence type="ECO:0000313" key="1">
    <source>
        <dbReference type="EMBL" id="OUJ02618.1"/>
    </source>
</evidence>
<reference evidence="1 2" key="1">
    <citation type="submission" date="2014-06" db="EMBL/GenBank/DDBJ databases">
        <authorList>
            <person name="Ju J."/>
            <person name="Zhang J."/>
        </authorList>
    </citation>
    <scope>NUCLEOTIDE SEQUENCE [LARGE SCALE GENOMIC DNA]</scope>
    <source>
        <strain evidence="1 2">DsW_47</strain>
    </source>
</reference>
<evidence type="ECO:0000313" key="2">
    <source>
        <dbReference type="Proteomes" id="UP000196086"/>
    </source>
</evidence>
<organism evidence="1 2">
    <name type="scientific">Acetobacter cibinongensis</name>
    <dbReference type="NCBI Taxonomy" id="146475"/>
    <lineage>
        <taxon>Bacteria</taxon>
        <taxon>Pseudomonadati</taxon>
        <taxon>Pseudomonadota</taxon>
        <taxon>Alphaproteobacteria</taxon>
        <taxon>Acetobacterales</taxon>
        <taxon>Acetobacteraceae</taxon>
        <taxon>Acetobacter</taxon>
    </lineage>
</organism>
<proteinExistence type="predicted"/>
<name>A0A1Z5YV57_9PROT</name>
<protein>
    <submittedName>
        <fullName evidence="1">Uncharacterized protein</fullName>
    </submittedName>
</protein>
<comment type="caution">
    <text evidence="1">The sequence shown here is derived from an EMBL/GenBank/DDBJ whole genome shotgun (WGS) entry which is preliminary data.</text>
</comment>
<dbReference type="AlphaFoldDB" id="A0A1Z5YV57"/>